<gene>
    <name evidence="1" type="ORF">NLI96_g13164</name>
</gene>
<dbReference type="Proteomes" id="UP001212997">
    <property type="component" value="Unassembled WGS sequence"/>
</dbReference>
<name>A0AAD5UR05_9APHY</name>
<reference evidence="1" key="1">
    <citation type="submission" date="2022-07" db="EMBL/GenBank/DDBJ databases">
        <title>Genome Sequence of Physisporinus lineatus.</title>
        <authorList>
            <person name="Buettner E."/>
        </authorList>
    </citation>
    <scope>NUCLEOTIDE SEQUENCE</scope>
    <source>
        <strain evidence="1">VT162</strain>
    </source>
</reference>
<dbReference type="EMBL" id="JANAWD010001605">
    <property type="protein sequence ID" value="KAJ3473028.1"/>
    <property type="molecule type" value="Genomic_DNA"/>
</dbReference>
<dbReference type="AlphaFoldDB" id="A0AAD5UR05"/>
<protein>
    <submittedName>
        <fullName evidence="1">Uncharacterized protein</fullName>
    </submittedName>
</protein>
<sequence length="382" mass="41642">MDPIAVTDDCVHGAFLPMSSFFLTVSPPNPMHLPFFTSFSPGVGLAWFVGGKKVFESSKGWTDVDKSTSLGNLVWPKPSLSGTKDGYDPKAISMISMEDVWIGGSSLQVSLSLPPSENVDDILWLPIQSLSITPRRAYKASIVVKVSCAITDLNLEMSVRGITGDTPSTVEITKLPVNPLLYGWSEYALIFTAASGGSLDISYAIGVTLKYTSPCPCDATITFGSLSTYIFPNSVTTLQHHISLAAFERIPSPETAPPFSGTLTWNISSILPLLTNVIYPTSAEDPHPTWTVDATYPSFLYFNIYVQRSTSPGYENVAFLGTTGFSGIENTFYIDGSHPIIISQQEGDRKGELESLRFWVQGVTDRGDVLSWDQCTSVEVQW</sequence>
<dbReference type="Gene3D" id="2.60.120.260">
    <property type="entry name" value="Galactose-binding domain-like"/>
    <property type="match status" value="1"/>
</dbReference>
<proteinExistence type="predicted"/>
<comment type="caution">
    <text evidence="1">The sequence shown here is derived from an EMBL/GenBank/DDBJ whole genome shotgun (WGS) entry which is preliminary data.</text>
</comment>
<organism evidence="1 2">
    <name type="scientific">Meripilus lineatus</name>
    <dbReference type="NCBI Taxonomy" id="2056292"/>
    <lineage>
        <taxon>Eukaryota</taxon>
        <taxon>Fungi</taxon>
        <taxon>Dikarya</taxon>
        <taxon>Basidiomycota</taxon>
        <taxon>Agaricomycotina</taxon>
        <taxon>Agaricomycetes</taxon>
        <taxon>Polyporales</taxon>
        <taxon>Meripilaceae</taxon>
        <taxon>Meripilus</taxon>
    </lineage>
</organism>
<evidence type="ECO:0000313" key="1">
    <source>
        <dbReference type="EMBL" id="KAJ3473028.1"/>
    </source>
</evidence>
<evidence type="ECO:0000313" key="2">
    <source>
        <dbReference type="Proteomes" id="UP001212997"/>
    </source>
</evidence>
<accession>A0AAD5UR05</accession>
<keyword evidence="2" id="KW-1185">Reference proteome</keyword>